<organism evidence="5 6">
    <name type="scientific">Tieghemostelium lacteum</name>
    <name type="common">Slime mold</name>
    <name type="synonym">Dictyostelium lacteum</name>
    <dbReference type="NCBI Taxonomy" id="361077"/>
    <lineage>
        <taxon>Eukaryota</taxon>
        <taxon>Amoebozoa</taxon>
        <taxon>Evosea</taxon>
        <taxon>Eumycetozoa</taxon>
        <taxon>Dictyostelia</taxon>
        <taxon>Dictyosteliales</taxon>
        <taxon>Raperosteliaceae</taxon>
        <taxon>Tieghemostelium</taxon>
    </lineage>
</organism>
<keyword evidence="6" id="KW-1185">Reference proteome</keyword>
<proteinExistence type="predicted"/>
<dbReference type="InterPro" id="IPR035974">
    <property type="entry name" value="Rap/Ran-GAP_sf"/>
</dbReference>
<evidence type="ECO:0000259" key="3">
    <source>
        <dbReference type="PROSITE" id="PS50085"/>
    </source>
</evidence>
<protein>
    <submittedName>
        <fullName evidence="5">RapGAP/RanGAP domain-containing protein</fullName>
    </submittedName>
</protein>
<dbReference type="PANTHER" id="PTHR15711:SF67">
    <property type="entry name" value="GTPASE-ACTIVATING PROTEIN DDB_G0291510"/>
    <property type="match status" value="1"/>
</dbReference>
<feature type="compositionally biased region" description="Low complexity" evidence="2">
    <location>
        <begin position="548"/>
        <end position="587"/>
    </location>
</feature>
<dbReference type="GO" id="GO:0005737">
    <property type="term" value="C:cytoplasm"/>
    <property type="evidence" value="ECO:0007669"/>
    <property type="project" value="TreeGrafter"/>
</dbReference>
<dbReference type="SMART" id="SM00036">
    <property type="entry name" value="CNH"/>
    <property type="match status" value="1"/>
</dbReference>
<dbReference type="PANTHER" id="PTHR15711">
    <property type="entry name" value="RAP GTPASE-ACTIVATING PROTEIN"/>
    <property type="match status" value="1"/>
</dbReference>
<dbReference type="InterPro" id="IPR000331">
    <property type="entry name" value="Rap/Ran_GAP_dom"/>
</dbReference>
<dbReference type="GO" id="GO:0051056">
    <property type="term" value="P:regulation of small GTPase mediated signal transduction"/>
    <property type="evidence" value="ECO:0007669"/>
    <property type="project" value="InterPro"/>
</dbReference>
<evidence type="ECO:0000256" key="2">
    <source>
        <dbReference type="SAM" id="MobiDB-lite"/>
    </source>
</evidence>
<dbReference type="EMBL" id="LODT01000041">
    <property type="protein sequence ID" value="KYQ89404.1"/>
    <property type="molecule type" value="Genomic_DNA"/>
</dbReference>
<evidence type="ECO:0000313" key="5">
    <source>
        <dbReference type="EMBL" id="KYQ89404.1"/>
    </source>
</evidence>
<sequence length="927" mass="103182">MVLKGLIKGSVNWKVENGIDEVIQQQQMFAQALSQSSQDKLQQSMQNHLILQQQHIGMGIQYSSSGSLDFETPAVENPEECVLWYYNYFLGKSHSNYLGVDDSGSVFGASIIKEESDYGDISYKTIVWTSEGIERQWIQLKQKQSSMTPNEIIKRTAPKLSIKKMKEIDSLEILQDFKDLEASQTELNYKFGILLATPGQATEDQFYNNQQGSEKWNEFLNLLGERVELRSFKGYRGGLDVVNNTTGSHSLYTKHKGYEIMFHVSTMLPYTPGDTQQIERKRHIGNDIVIVIFYDGEDDIIPWDPSTVNSNFNHIFAVIRPDGDNYHLEFAVKNSIARFGPKLPNPSLFPKTEAFTDFFITKLVNAQRAALQSAPSFTSKLKRTFKAQLELIYQRHQAPSTASLTSFVTKRRSNSISHINKGKELKAKEQIKYSSSFIKYKGNLFDTEILFSKNLSEKIVCLDIFETDDIRSTLVVATEESIYVLKSNIITNESIFQKVIQLKDINRITVIKPLGVLLVLTPKGLFYYSMDQVMNCFKISQYSQGNNSSNYNSNNGNSNINNNGSVPSSPPSNSILSQLSGSNGGNSPTHQSVRSSMMIVDEPKPKFINGTKGCNVYGFTKADAQNANETDITLLYVAIKKTLNLYEWNKGEFQKNRDLPVNENIKALCPVAPGMICIGVAKEFLLVDIFTQTIKELYKKPNSEPVKALQLDSEILLCFNNIGIFVDEKGNKTRSYELKWGSTPSSLALVPSYILGISGPLIEVRSLLNGNIIQSLPSDVNTIEENNSAAQGNSGISGILNFENQVNGLNINHSSSNIAISSLNTTGSDSPSQLTNSHDETVDNHSSSSSDNNSFSTFSIFNDINMSHENGGNIFVASSSKGVSRIIRIRQNLNQNPVFSPPSSPSISVATSPPKDLSLLTIHDLSK</sequence>
<accession>A0A151Z6J2</accession>
<evidence type="ECO:0000313" key="6">
    <source>
        <dbReference type="Proteomes" id="UP000076078"/>
    </source>
</evidence>
<feature type="region of interest" description="Disordered" evidence="2">
    <location>
        <begin position="822"/>
        <end position="852"/>
    </location>
</feature>
<dbReference type="OMA" id="VENPEEC"/>
<feature type="domain" description="CNH" evidence="4">
    <location>
        <begin position="456"/>
        <end position="791"/>
    </location>
</feature>
<dbReference type="PROSITE" id="PS50219">
    <property type="entry name" value="CNH"/>
    <property type="match status" value="1"/>
</dbReference>
<dbReference type="AlphaFoldDB" id="A0A151Z6J2"/>
<reference evidence="5 6" key="1">
    <citation type="submission" date="2015-12" db="EMBL/GenBank/DDBJ databases">
        <title>Dictyostelia acquired genes for synthesis and detection of signals that induce cell-type specialization by lateral gene transfer from prokaryotes.</title>
        <authorList>
            <person name="Gloeckner G."/>
            <person name="Schaap P."/>
        </authorList>
    </citation>
    <scope>NUCLEOTIDE SEQUENCE [LARGE SCALE GENOMIC DNA]</scope>
    <source>
        <strain evidence="5 6">TK</strain>
    </source>
</reference>
<evidence type="ECO:0000259" key="4">
    <source>
        <dbReference type="PROSITE" id="PS50219"/>
    </source>
</evidence>
<dbReference type="GO" id="GO:0005096">
    <property type="term" value="F:GTPase activator activity"/>
    <property type="evidence" value="ECO:0007669"/>
    <property type="project" value="UniProtKB-KW"/>
</dbReference>
<dbReference type="OrthoDB" id="2499658at2759"/>
<gene>
    <name evidence="5" type="ORF">DLAC_10065</name>
</gene>
<comment type="caution">
    <text evidence="5">The sequence shown here is derived from an EMBL/GenBank/DDBJ whole genome shotgun (WGS) entry which is preliminary data.</text>
</comment>
<evidence type="ECO:0000256" key="1">
    <source>
        <dbReference type="ARBA" id="ARBA00022468"/>
    </source>
</evidence>
<dbReference type="Proteomes" id="UP000076078">
    <property type="component" value="Unassembled WGS sequence"/>
</dbReference>
<dbReference type="Gene3D" id="3.40.50.11210">
    <property type="entry name" value="Rap/Ran-GAP"/>
    <property type="match status" value="1"/>
</dbReference>
<dbReference type="Pfam" id="PF00780">
    <property type="entry name" value="CNH"/>
    <property type="match status" value="1"/>
</dbReference>
<feature type="domain" description="Rap-GAP" evidence="3">
    <location>
        <begin position="177"/>
        <end position="392"/>
    </location>
</feature>
<dbReference type="InterPro" id="IPR001180">
    <property type="entry name" value="CNH_dom"/>
</dbReference>
<dbReference type="InterPro" id="IPR050989">
    <property type="entry name" value="Rap1_Ran_GAP"/>
</dbReference>
<feature type="compositionally biased region" description="Polar residues" evidence="2">
    <location>
        <begin position="823"/>
        <end position="836"/>
    </location>
</feature>
<name>A0A151Z6J2_TIELA</name>
<dbReference type="InParanoid" id="A0A151Z6J2"/>
<dbReference type="Pfam" id="PF02145">
    <property type="entry name" value="Rap_GAP"/>
    <property type="match status" value="1"/>
</dbReference>
<dbReference type="PROSITE" id="PS50085">
    <property type="entry name" value="RAPGAP"/>
    <property type="match status" value="1"/>
</dbReference>
<dbReference type="SUPFAM" id="SSF111347">
    <property type="entry name" value="Rap/Ran-GAP"/>
    <property type="match status" value="1"/>
</dbReference>
<dbReference type="STRING" id="361077.A0A151Z6J2"/>
<feature type="region of interest" description="Disordered" evidence="2">
    <location>
        <begin position="548"/>
        <end position="593"/>
    </location>
</feature>
<keyword evidence="1" id="KW-0343">GTPase activation</keyword>